<comment type="caution">
    <text evidence="1">The sequence shown here is derived from an EMBL/GenBank/DDBJ whole genome shotgun (WGS) entry which is preliminary data.</text>
</comment>
<proteinExistence type="predicted"/>
<name>A0A1E5VH56_9POAL</name>
<sequence length="34" mass="4003">LQHDDTRQTIRLAIKTLEVVLLIYLLKIDIEVII</sequence>
<evidence type="ECO:0000313" key="1">
    <source>
        <dbReference type="EMBL" id="OEL24459.1"/>
    </source>
</evidence>
<organism evidence="1 2">
    <name type="scientific">Dichanthelium oligosanthes</name>
    <dbReference type="NCBI Taxonomy" id="888268"/>
    <lineage>
        <taxon>Eukaryota</taxon>
        <taxon>Viridiplantae</taxon>
        <taxon>Streptophyta</taxon>
        <taxon>Embryophyta</taxon>
        <taxon>Tracheophyta</taxon>
        <taxon>Spermatophyta</taxon>
        <taxon>Magnoliopsida</taxon>
        <taxon>Liliopsida</taxon>
        <taxon>Poales</taxon>
        <taxon>Poaceae</taxon>
        <taxon>PACMAD clade</taxon>
        <taxon>Panicoideae</taxon>
        <taxon>Panicodae</taxon>
        <taxon>Paniceae</taxon>
        <taxon>Dichantheliinae</taxon>
        <taxon>Dichanthelium</taxon>
    </lineage>
</organism>
<dbReference type="AlphaFoldDB" id="A0A1E5VH56"/>
<reference evidence="1 2" key="1">
    <citation type="submission" date="2016-09" db="EMBL/GenBank/DDBJ databases">
        <title>The draft genome of Dichanthelium oligosanthes: A C3 panicoid grass species.</title>
        <authorList>
            <person name="Studer A.J."/>
            <person name="Schnable J.C."/>
            <person name="Brutnell T.P."/>
        </authorList>
    </citation>
    <scope>NUCLEOTIDE SEQUENCE [LARGE SCALE GENOMIC DNA]</scope>
    <source>
        <strain evidence="2">cv. Kellogg 1175</strain>
        <tissue evidence="1">Leaf</tissue>
    </source>
</reference>
<evidence type="ECO:0000313" key="2">
    <source>
        <dbReference type="Proteomes" id="UP000095767"/>
    </source>
</evidence>
<keyword evidence="2" id="KW-1185">Reference proteome</keyword>
<accession>A0A1E5VH56</accession>
<dbReference type="Proteomes" id="UP000095767">
    <property type="component" value="Unassembled WGS sequence"/>
</dbReference>
<dbReference type="EMBL" id="LWDX02039652">
    <property type="protein sequence ID" value="OEL24459.1"/>
    <property type="molecule type" value="Genomic_DNA"/>
</dbReference>
<feature type="non-terminal residue" evidence="1">
    <location>
        <position position="1"/>
    </location>
</feature>
<gene>
    <name evidence="1" type="ORF">BAE44_0014515</name>
</gene>
<protein>
    <submittedName>
        <fullName evidence="1">Uncharacterized protein</fullName>
    </submittedName>
</protein>